<keyword evidence="1" id="KW-1133">Transmembrane helix</keyword>
<proteinExistence type="predicted"/>
<keyword evidence="1" id="KW-0472">Membrane</keyword>
<accession>A0A8J7QFV6</accession>
<evidence type="ECO:0008006" key="4">
    <source>
        <dbReference type="Google" id="ProtNLM"/>
    </source>
</evidence>
<keyword evidence="1" id="KW-0812">Transmembrane</keyword>
<gene>
    <name evidence="2" type="ORF">J3U88_12180</name>
</gene>
<reference evidence="2" key="1">
    <citation type="submission" date="2021-03" db="EMBL/GenBank/DDBJ databases">
        <authorList>
            <person name="Wang G."/>
        </authorList>
    </citation>
    <scope>NUCLEOTIDE SEQUENCE</scope>
    <source>
        <strain evidence="2">KCTC 12899</strain>
    </source>
</reference>
<evidence type="ECO:0000313" key="2">
    <source>
        <dbReference type="EMBL" id="MBO1319220.1"/>
    </source>
</evidence>
<dbReference type="RefSeq" id="WP_207859041.1">
    <property type="nucleotide sequence ID" value="NZ_JAFREP010000009.1"/>
</dbReference>
<name>A0A8J7QFV6_9BACT</name>
<protein>
    <recommendedName>
        <fullName evidence="4">Transmembrane protein</fullName>
    </recommendedName>
</protein>
<evidence type="ECO:0000256" key="1">
    <source>
        <dbReference type="SAM" id="Phobius"/>
    </source>
</evidence>
<keyword evidence="3" id="KW-1185">Reference proteome</keyword>
<evidence type="ECO:0000313" key="3">
    <source>
        <dbReference type="Proteomes" id="UP000664417"/>
    </source>
</evidence>
<dbReference type="Proteomes" id="UP000664417">
    <property type="component" value="Unassembled WGS sequence"/>
</dbReference>
<organism evidence="2 3">
    <name type="scientific">Acanthopleuribacter pedis</name>
    <dbReference type="NCBI Taxonomy" id="442870"/>
    <lineage>
        <taxon>Bacteria</taxon>
        <taxon>Pseudomonadati</taxon>
        <taxon>Acidobacteriota</taxon>
        <taxon>Holophagae</taxon>
        <taxon>Acanthopleuribacterales</taxon>
        <taxon>Acanthopleuribacteraceae</taxon>
        <taxon>Acanthopleuribacter</taxon>
    </lineage>
</organism>
<dbReference type="AlphaFoldDB" id="A0A8J7QFV6"/>
<dbReference type="EMBL" id="JAFREP010000009">
    <property type="protein sequence ID" value="MBO1319220.1"/>
    <property type="molecule type" value="Genomic_DNA"/>
</dbReference>
<sequence>MWYVMTILVGLSLVVITMNLETWPMRVVWVVLAFAPWYFVPDGYGWISFFATIVLLSSYQTVVNWRDERRERAEKRLKEQGEQG</sequence>
<comment type="caution">
    <text evidence="2">The sequence shown here is derived from an EMBL/GenBank/DDBJ whole genome shotgun (WGS) entry which is preliminary data.</text>
</comment>
<feature type="transmembrane region" description="Helical" evidence="1">
    <location>
        <begin position="43"/>
        <end position="62"/>
    </location>
</feature>